<dbReference type="Gene3D" id="3.40.50.1000">
    <property type="entry name" value="HAD superfamily/HAD-like"/>
    <property type="match status" value="1"/>
</dbReference>
<dbReference type="NCBIfam" id="TIGR01509">
    <property type="entry name" value="HAD-SF-IA-v3"/>
    <property type="match status" value="1"/>
</dbReference>
<dbReference type="Pfam" id="PF00702">
    <property type="entry name" value="Hydrolase"/>
    <property type="match status" value="1"/>
</dbReference>
<dbReference type="NCBIfam" id="TIGR01549">
    <property type="entry name" value="HAD-SF-IA-v1"/>
    <property type="match status" value="1"/>
</dbReference>
<evidence type="ECO:0000313" key="2">
    <source>
        <dbReference type="EMBL" id="HEA86958.1"/>
    </source>
</evidence>
<dbReference type="SFLD" id="SFLDS00003">
    <property type="entry name" value="Haloacid_Dehalogenase"/>
    <property type="match status" value="1"/>
</dbReference>
<dbReference type="PANTHER" id="PTHR43316">
    <property type="entry name" value="HYDROLASE, HALOACID DELAHOGENASE-RELATED"/>
    <property type="match status" value="1"/>
</dbReference>
<gene>
    <name evidence="2" type="ORF">ENP94_02990</name>
    <name evidence="3" type="ORF">ENS16_01515</name>
</gene>
<organism evidence="2">
    <name type="scientific">candidate division WOR-3 bacterium</name>
    <dbReference type="NCBI Taxonomy" id="2052148"/>
    <lineage>
        <taxon>Bacteria</taxon>
        <taxon>Bacteria division WOR-3</taxon>
    </lineage>
</organism>
<sequence>MNISCPQKITALLFDLFHTLTSLEVSKAPGAHTADILGIDRETWNEHWLRDPPDYCLGLVPVEIPIARLARQLNPEVTEEQIRTAMQVRHQRFRHALINIEPETVTGLKALRTAGYRLGLVSNCGLDEIAHWHESPLAPLFDTAVFSCQVRLKKPDPEIYHLTAKQLGVKPENCLFIGNGGSDELNGARRAGMTPVLLTRHLEAVRPEHIIRIMPSARLYVRTVGDLKILLENCRA</sequence>
<dbReference type="SFLD" id="SFLDG01129">
    <property type="entry name" value="C1.5:_HAD__Beta-PGM__Phosphata"/>
    <property type="match status" value="1"/>
</dbReference>
<dbReference type="InterPro" id="IPR036412">
    <property type="entry name" value="HAD-like_sf"/>
</dbReference>
<name>A0A7C1NDR4_UNCW3</name>
<comment type="caution">
    <text evidence="2">The sequence shown here is derived from an EMBL/GenBank/DDBJ whole genome shotgun (WGS) entry which is preliminary data.</text>
</comment>
<dbReference type="InterPro" id="IPR006439">
    <property type="entry name" value="HAD-SF_hydro_IA"/>
</dbReference>
<dbReference type="EMBL" id="DSTU01000003">
    <property type="protein sequence ID" value="HFJ53353.1"/>
    <property type="molecule type" value="Genomic_DNA"/>
</dbReference>
<accession>A0A7C1NDR4</accession>
<reference evidence="2" key="1">
    <citation type="journal article" date="2020" name="mSystems">
        <title>Genome- and Community-Level Interaction Insights into Carbon Utilization and Element Cycling Functions of Hydrothermarchaeota in Hydrothermal Sediment.</title>
        <authorList>
            <person name="Zhou Z."/>
            <person name="Liu Y."/>
            <person name="Xu W."/>
            <person name="Pan J."/>
            <person name="Luo Z.H."/>
            <person name="Li M."/>
        </authorList>
    </citation>
    <scope>NUCLEOTIDE SEQUENCE [LARGE SCALE GENOMIC DNA]</scope>
    <source>
        <strain evidence="2">SpSt-265</strain>
        <strain evidence="3">SpSt-465</strain>
    </source>
</reference>
<dbReference type="AlphaFoldDB" id="A0A7C1NDR4"/>
<dbReference type="InterPro" id="IPR051540">
    <property type="entry name" value="S-2-haloacid_dehalogenase"/>
</dbReference>
<proteinExistence type="predicted"/>
<dbReference type="InterPro" id="IPR023214">
    <property type="entry name" value="HAD_sf"/>
</dbReference>
<dbReference type="EMBL" id="DSLG01000003">
    <property type="protein sequence ID" value="HEA86958.1"/>
    <property type="molecule type" value="Genomic_DNA"/>
</dbReference>
<protein>
    <submittedName>
        <fullName evidence="2">HAD family hydrolase</fullName>
    </submittedName>
</protein>
<keyword evidence="1 2" id="KW-0378">Hydrolase</keyword>
<evidence type="ECO:0000313" key="3">
    <source>
        <dbReference type="EMBL" id="HFJ53353.1"/>
    </source>
</evidence>
<dbReference type="GO" id="GO:0016787">
    <property type="term" value="F:hydrolase activity"/>
    <property type="evidence" value="ECO:0007669"/>
    <property type="project" value="UniProtKB-KW"/>
</dbReference>
<evidence type="ECO:0000256" key="1">
    <source>
        <dbReference type="ARBA" id="ARBA00022801"/>
    </source>
</evidence>
<dbReference type="SUPFAM" id="SSF56784">
    <property type="entry name" value="HAD-like"/>
    <property type="match status" value="1"/>
</dbReference>